<dbReference type="EMBL" id="JAJVCN010000002">
    <property type="protein sequence ID" value="MCE7004974.1"/>
    <property type="molecule type" value="Genomic_DNA"/>
</dbReference>
<keyword evidence="2" id="KW-1185">Reference proteome</keyword>
<reference evidence="1 2" key="1">
    <citation type="submission" date="2021-12" db="EMBL/GenBank/DDBJ databases">
        <title>Genome sequence of Kibdelosporangium philippinense ATCC 49844.</title>
        <authorList>
            <person name="Fedorov E.A."/>
            <person name="Omeragic M."/>
            <person name="Shalygina K.F."/>
            <person name="Maclea K.S."/>
        </authorList>
    </citation>
    <scope>NUCLEOTIDE SEQUENCE [LARGE SCALE GENOMIC DNA]</scope>
    <source>
        <strain evidence="1 2">ATCC 49844</strain>
    </source>
</reference>
<evidence type="ECO:0000313" key="1">
    <source>
        <dbReference type="EMBL" id="MCE7004974.1"/>
    </source>
</evidence>
<dbReference type="Proteomes" id="UP001521150">
    <property type="component" value="Unassembled WGS sequence"/>
</dbReference>
<dbReference type="RefSeq" id="WP_233726589.1">
    <property type="nucleotide sequence ID" value="NZ_JAJVCN010000002.1"/>
</dbReference>
<gene>
    <name evidence="1" type="ORF">LWC34_19390</name>
</gene>
<evidence type="ECO:0008006" key="3">
    <source>
        <dbReference type="Google" id="ProtNLM"/>
    </source>
</evidence>
<proteinExistence type="predicted"/>
<accession>A0ABS8ZCP7</accession>
<evidence type="ECO:0000313" key="2">
    <source>
        <dbReference type="Proteomes" id="UP001521150"/>
    </source>
</evidence>
<comment type="caution">
    <text evidence="1">The sequence shown here is derived from an EMBL/GenBank/DDBJ whole genome shotgun (WGS) entry which is preliminary data.</text>
</comment>
<sequence length="387" mass="42304">MSVGFPGPDDVSAGLAKYSELREVGTSRLGEPITMISIGDGPRNALVFAGPHPNEPIGFLTVLALAETVSENDLGHTWHIIGCVDPDGARLNESWYAGPLDRRRYLHGFYRPPFDEQVEWTFPDGLPETRALRKVIDEVRPDLMCSLHNAELGGVFYYVSEDRPGLADALATLPTGVPLHVGEAEMPGTQQIRPGVFLFPSQESVPGMSSVHYASQYGTFSLVIEVPMWSDERSADTASSGEQRVDVLATAADMIEDIDRMPDLPIADFVVQDSPFLRSYAALRPRAVHIASAMRTHATEGEATTAERFGFHETAHMLRLRACTTALRILDGELGVGNHRATIRRARQAYAELFETWLAEESAVAQPIPLDRLVGTQLGAILTAARS</sequence>
<protein>
    <recommendedName>
        <fullName evidence="3">Peptidase M14 carboxypeptidase A domain-containing protein</fullName>
    </recommendedName>
</protein>
<dbReference type="Gene3D" id="3.40.630.10">
    <property type="entry name" value="Zn peptidases"/>
    <property type="match status" value="1"/>
</dbReference>
<dbReference type="SUPFAM" id="SSF53187">
    <property type="entry name" value="Zn-dependent exopeptidases"/>
    <property type="match status" value="1"/>
</dbReference>
<name>A0ABS8ZCP7_9PSEU</name>
<organism evidence="1 2">
    <name type="scientific">Kibdelosporangium philippinense</name>
    <dbReference type="NCBI Taxonomy" id="211113"/>
    <lineage>
        <taxon>Bacteria</taxon>
        <taxon>Bacillati</taxon>
        <taxon>Actinomycetota</taxon>
        <taxon>Actinomycetes</taxon>
        <taxon>Pseudonocardiales</taxon>
        <taxon>Pseudonocardiaceae</taxon>
        <taxon>Kibdelosporangium</taxon>
    </lineage>
</organism>